<dbReference type="RefSeq" id="WP_346788500.1">
    <property type="nucleotide sequence ID" value="NZ_JAYFSJ010000006.1"/>
</dbReference>
<feature type="chain" id="PRO_5046199131" description="Fimbrial-type adhesion domain-containing protein" evidence="1">
    <location>
        <begin position="30"/>
        <end position="390"/>
    </location>
</feature>
<keyword evidence="3" id="KW-1185">Reference proteome</keyword>
<gene>
    <name evidence="2" type="ORF">VA599_10410</name>
</gene>
<proteinExistence type="predicted"/>
<accession>A0ABV0CJ10</accession>
<reference evidence="2 3" key="1">
    <citation type="submission" date="2023-12" db="EMBL/GenBank/DDBJ databases">
        <title>Chromobacterium sp. strain TRC.1.1.SA producing antimicrobial pigment.</title>
        <authorList>
            <person name="Verma N."/>
            <person name="Choksket S."/>
            <person name="Pinnaka A.K."/>
            <person name="Korpole S."/>
        </authorList>
    </citation>
    <scope>NUCLEOTIDE SEQUENCE [LARGE SCALE GENOMIC DNA]</scope>
    <source>
        <strain evidence="2 3">TRC1.1.SA</strain>
    </source>
</reference>
<evidence type="ECO:0000256" key="1">
    <source>
        <dbReference type="SAM" id="SignalP"/>
    </source>
</evidence>
<feature type="signal peptide" evidence="1">
    <location>
        <begin position="1"/>
        <end position="29"/>
    </location>
</feature>
<comment type="caution">
    <text evidence="2">The sequence shown here is derived from an EMBL/GenBank/DDBJ whole genome shotgun (WGS) entry which is preliminary data.</text>
</comment>
<dbReference type="EMBL" id="JAYFSJ010000006">
    <property type="protein sequence ID" value="MEN7431164.1"/>
    <property type="molecule type" value="Genomic_DNA"/>
</dbReference>
<evidence type="ECO:0000313" key="2">
    <source>
        <dbReference type="EMBL" id="MEN7431164.1"/>
    </source>
</evidence>
<keyword evidence="1" id="KW-0732">Signal</keyword>
<evidence type="ECO:0000313" key="3">
    <source>
        <dbReference type="Proteomes" id="UP001405405"/>
    </source>
</evidence>
<dbReference type="Proteomes" id="UP001405405">
    <property type="component" value="Unassembled WGS sequence"/>
</dbReference>
<evidence type="ECO:0008006" key="4">
    <source>
        <dbReference type="Google" id="ProtNLM"/>
    </source>
</evidence>
<sequence length="390" mass="42116">MRNGLNFWRALAVWLLLGMGGLSSSVAEAVDVDVNVNFNPTAINPLVFNTGARGRPAYQCGLMTCTDTQRARMIALEAGHWSIAYNGHNHPTAYGVRLVNRTKAVVFNAGVLPNGSNAMLNVTINSVGGTLERNESDFLSTVSTGCTVSAVGNTAGRVYFLWNFGQGVNQCTSDNLPAGNRYGLLSPFLEYQVAHANLDDLPAGTYRGRVSFLLTQEGAGGDIIFTTPGYRTHSHRQFDLYVILTVQRDLVVQVENTNVNLEREDDGTLFGRVPLALASNAPFSIRLGACTAITGQAGNQYTQNCPLVRTGDNSHHAPFTVSASIPGYNNGTLTRVRRDQATRFDYTGTAAFQRAVNNAELQFQVDSNTRAAMAAGEYRGAVTVTFDTNL</sequence>
<protein>
    <recommendedName>
        <fullName evidence="4">Fimbrial-type adhesion domain-containing protein</fullName>
    </recommendedName>
</protein>
<organism evidence="2 3">
    <name type="scientific">Chromobacterium indicum</name>
    <dbReference type="NCBI Taxonomy" id="3110228"/>
    <lineage>
        <taxon>Bacteria</taxon>
        <taxon>Pseudomonadati</taxon>
        <taxon>Pseudomonadota</taxon>
        <taxon>Betaproteobacteria</taxon>
        <taxon>Neisseriales</taxon>
        <taxon>Chromobacteriaceae</taxon>
        <taxon>Chromobacterium</taxon>
    </lineage>
</organism>
<name>A0ABV0CJ10_9NEIS</name>